<dbReference type="GO" id="GO:0003848">
    <property type="term" value="F:2-amino-4-hydroxy-6-hydroxymethyldihydropteridine diphosphokinase activity"/>
    <property type="evidence" value="ECO:0007669"/>
    <property type="project" value="UniProtKB-EC"/>
</dbReference>
<dbReference type="InterPro" id="IPR000550">
    <property type="entry name" value="Hppk"/>
</dbReference>
<evidence type="ECO:0000256" key="4">
    <source>
        <dbReference type="ARBA" id="ARBA00022741"/>
    </source>
</evidence>
<dbReference type="InterPro" id="IPR035907">
    <property type="entry name" value="Hppk_sf"/>
</dbReference>
<keyword evidence="3" id="KW-0808">Transferase</keyword>
<protein>
    <recommendedName>
        <fullName evidence="2">2-amino-4-hydroxy-6-hydroxymethyldihydropteridine diphosphokinase</fullName>
        <ecNumber evidence="2">2.7.6.3</ecNumber>
    </recommendedName>
</protein>
<dbReference type="SUPFAM" id="SSF55083">
    <property type="entry name" value="6-hydroxymethyl-7,8-dihydropterin pyrophosphokinase, HPPK"/>
    <property type="match status" value="1"/>
</dbReference>
<dbReference type="Proteomes" id="UP000243180">
    <property type="component" value="Chromosome"/>
</dbReference>
<dbReference type="Gene3D" id="3.30.70.560">
    <property type="entry name" value="7,8-Dihydro-6-hydroxymethylpterin-pyrophosphokinase HPPK"/>
    <property type="match status" value="1"/>
</dbReference>
<dbReference type="GO" id="GO:0016301">
    <property type="term" value="F:kinase activity"/>
    <property type="evidence" value="ECO:0007669"/>
    <property type="project" value="UniProtKB-KW"/>
</dbReference>
<comment type="pathway">
    <text evidence="1">Cofactor biosynthesis; tetrahydrofolate biosynthesis; 2-amino-4-hydroxy-6-hydroxymethyl-7,8-dihydropteridine diphosphate from 7,8-dihydroneopterin triphosphate: step 4/4.</text>
</comment>
<evidence type="ECO:0000256" key="1">
    <source>
        <dbReference type="ARBA" id="ARBA00005051"/>
    </source>
</evidence>
<dbReference type="PANTHER" id="PTHR43071:SF2">
    <property type="entry name" value="2-AMINO-4-HYDROXY-6-HYDROXYMETHYLDIHYDROPTERIDINE PYROPHOSPHOKINASE"/>
    <property type="match status" value="1"/>
</dbReference>
<dbReference type="NCBIfam" id="TIGR01498">
    <property type="entry name" value="folK"/>
    <property type="match status" value="1"/>
</dbReference>
<keyword evidence="5 9" id="KW-0418">Kinase</keyword>
<evidence type="ECO:0000256" key="2">
    <source>
        <dbReference type="ARBA" id="ARBA00013253"/>
    </source>
</evidence>
<keyword evidence="4" id="KW-0547">Nucleotide-binding</keyword>
<evidence type="ECO:0000259" key="8">
    <source>
        <dbReference type="Pfam" id="PF01288"/>
    </source>
</evidence>
<dbReference type="GO" id="GO:0005524">
    <property type="term" value="F:ATP binding"/>
    <property type="evidence" value="ECO:0007669"/>
    <property type="project" value="UniProtKB-KW"/>
</dbReference>
<proteinExistence type="predicted"/>
<dbReference type="UniPathway" id="UPA00077">
    <property type="reaction ID" value="UER00155"/>
</dbReference>
<keyword evidence="10" id="KW-1185">Reference proteome</keyword>
<gene>
    <name evidence="9" type="ORF">SCL_0171</name>
</gene>
<sequence length="164" mass="18798">MPRVYIGIGSNIDRENSIRGAVRELTAHYGQLTLSPVYESKALGFEGENFYNLVTGFDSAEPIEQITETLSRIESRLGRVRQENRFSARTLDLDLLLYGDLVQHDDKVNLPHPDIRRYAFVLSPLADIAPDLRHPETGLACAKMWQQFEMGKQEMWKTNFDPRT</sequence>
<dbReference type="RefSeq" id="WP_096359171.1">
    <property type="nucleotide sequence ID" value="NZ_AP014879.1"/>
</dbReference>
<accession>A0A1B4XCJ2</accession>
<dbReference type="KEGG" id="slim:SCL_0171"/>
<evidence type="ECO:0000256" key="5">
    <source>
        <dbReference type="ARBA" id="ARBA00022777"/>
    </source>
</evidence>
<dbReference type="GO" id="GO:0046656">
    <property type="term" value="P:folic acid biosynthetic process"/>
    <property type="evidence" value="ECO:0007669"/>
    <property type="project" value="UniProtKB-KW"/>
</dbReference>
<name>A0A1B4XCJ2_9GAMM</name>
<evidence type="ECO:0000256" key="6">
    <source>
        <dbReference type="ARBA" id="ARBA00022840"/>
    </source>
</evidence>
<organism evidence="9 10">
    <name type="scientific">Sulfuricaulis limicola</name>
    <dbReference type="NCBI Taxonomy" id="1620215"/>
    <lineage>
        <taxon>Bacteria</taxon>
        <taxon>Pseudomonadati</taxon>
        <taxon>Pseudomonadota</taxon>
        <taxon>Gammaproteobacteria</taxon>
        <taxon>Acidiferrobacterales</taxon>
        <taxon>Acidiferrobacteraceae</taxon>
        <taxon>Sulfuricaulis</taxon>
    </lineage>
</organism>
<dbReference type="PANTHER" id="PTHR43071">
    <property type="entry name" value="2-AMINO-4-HYDROXY-6-HYDROXYMETHYLDIHYDROPTERIDINE PYROPHOSPHOKINASE"/>
    <property type="match status" value="1"/>
</dbReference>
<evidence type="ECO:0000256" key="7">
    <source>
        <dbReference type="ARBA" id="ARBA00022909"/>
    </source>
</evidence>
<dbReference type="AlphaFoldDB" id="A0A1B4XCJ2"/>
<dbReference type="EC" id="2.7.6.3" evidence="2"/>
<feature type="domain" description="7,8-dihydro-6-hydroxymethylpterin-pyrophosphokinase" evidence="8">
    <location>
        <begin position="5"/>
        <end position="130"/>
    </location>
</feature>
<reference evidence="9 10" key="1">
    <citation type="submission" date="2015-05" db="EMBL/GenBank/DDBJ databases">
        <title>Complete genome sequence of a sulfur-oxidizing gammaproteobacterium strain HA5.</title>
        <authorList>
            <person name="Miura A."/>
            <person name="Kojima H."/>
            <person name="Fukui M."/>
        </authorList>
    </citation>
    <scope>NUCLEOTIDE SEQUENCE [LARGE SCALE GENOMIC DNA]</scope>
    <source>
        <strain evidence="9 10">HA5</strain>
    </source>
</reference>
<dbReference type="OrthoDB" id="9790168at2"/>
<keyword evidence="7" id="KW-0289">Folate biosynthesis</keyword>
<dbReference type="Pfam" id="PF01288">
    <property type="entry name" value="HPPK"/>
    <property type="match status" value="1"/>
</dbReference>
<dbReference type="InParanoid" id="A0A1B4XCJ2"/>
<evidence type="ECO:0000313" key="10">
    <source>
        <dbReference type="Proteomes" id="UP000243180"/>
    </source>
</evidence>
<dbReference type="GO" id="GO:0046654">
    <property type="term" value="P:tetrahydrofolate biosynthetic process"/>
    <property type="evidence" value="ECO:0007669"/>
    <property type="project" value="UniProtKB-UniPathway"/>
</dbReference>
<dbReference type="CDD" id="cd00483">
    <property type="entry name" value="HPPK"/>
    <property type="match status" value="1"/>
</dbReference>
<evidence type="ECO:0000313" key="9">
    <source>
        <dbReference type="EMBL" id="BAV32495.1"/>
    </source>
</evidence>
<evidence type="ECO:0000256" key="3">
    <source>
        <dbReference type="ARBA" id="ARBA00022679"/>
    </source>
</evidence>
<keyword evidence="6" id="KW-0067">ATP-binding</keyword>
<dbReference type="EMBL" id="AP014879">
    <property type="protein sequence ID" value="BAV32495.1"/>
    <property type="molecule type" value="Genomic_DNA"/>
</dbReference>